<dbReference type="AlphaFoldDB" id="A0AAU7JRK1"/>
<feature type="compositionally biased region" description="Low complexity" evidence="6">
    <location>
        <begin position="365"/>
        <end position="402"/>
    </location>
</feature>
<feature type="compositionally biased region" description="Low complexity" evidence="6">
    <location>
        <begin position="454"/>
        <end position="526"/>
    </location>
</feature>
<dbReference type="GO" id="GO:0016987">
    <property type="term" value="F:sigma factor activity"/>
    <property type="evidence" value="ECO:0007669"/>
    <property type="project" value="UniProtKB-KW"/>
</dbReference>
<keyword evidence="3" id="KW-0731">Sigma factor</keyword>
<dbReference type="GO" id="GO:0006352">
    <property type="term" value="P:DNA-templated transcription initiation"/>
    <property type="evidence" value="ECO:0007669"/>
    <property type="project" value="InterPro"/>
</dbReference>
<dbReference type="SUPFAM" id="SSF88659">
    <property type="entry name" value="Sigma3 and sigma4 domains of RNA polymerase sigma factors"/>
    <property type="match status" value="1"/>
</dbReference>
<dbReference type="PANTHER" id="PTHR43133:SF8">
    <property type="entry name" value="RNA POLYMERASE SIGMA FACTOR HI_1459-RELATED"/>
    <property type="match status" value="1"/>
</dbReference>
<evidence type="ECO:0000256" key="4">
    <source>
        <dbReference type="ARBA" id="ARBA00023125"/>
    </source>
</evidence>
<reference evidence="7" key="1">
    <citation type="submission" date="2024-05" db="EMBL/GenBank/DDBJ databases">
        <authorList>
            <person name="Kim S."/>
            <person name="Heo J."/>
            <person name="Choi H."/>
            <person name="Choi Y."/>
            <person name="Kwon S.-W."/>
            <person name="Kim Y."/>
        </authorList>
    </citation>
    <scope>NUCLEOTIDE SEQUENCE</scope>
    <source>
        <strain evidence="7">KACC 23699</strain>
    </source>
</reference>
<sequence>MLGSAFTTTLREAQAGDEQAFTRLWRDANPLVVRYLRVIGADDAYEAASEGWVTAVRGLPGFTGDESAWRVWLLACARLRAEQGTQRQRWATVIPIDRRSASTSTSGTSTSGTSTSAASSSTTSSGATSASAVASAAAAAAAAALAATAATMTGRGRDDEAELTALLGSTGGTRQERCGLSDTIAALRALPLGQGEILMLRLGAGLPVRAVSDVVGSDDETVRRAQARALERLEVEGDLVAWSLGAPPTAAELADERVALAAYRHIPRPPAWAVPRTRVITVGRPPAGSRAGRRTALGIANAAGRSRTALLAISALSAAVMSLGGLSAAAYVGALPSGVQQVMHEAIGAPPPTVAPLRAKRTSQATPRRAPVTTTPPRGRPAAIAPASPASSSAPALPLTPRSSVTTLCRQWSAHRTAGAAGTSSTAFRDLSAAAGGADRVTLFCATATATATPTVTTNPVTPTSAPPTTTSSQPSPTQPSSPTQSPSAPSSPDTGVPVPAPTTQTTAPSPAPTTTAGGAPQGPASDAGSSPTGAPQPASTTDITPPPG</sequence>
<dbReference type="RefSeq" id="WP_406830298.1">
    <property type="nucleotide sequence ID" value="NZ_CP157483.1"/>
</dbReference>
<dbReference type="InterPro" id="IPR013325">
    <property type="entry name" value="RNA_pol_sigma_r2"/>
</dbReference>
<feature type="compositionally biased region" description="Polar residues" evidence="6">
    <location>
        <begin position="528"/>
        <end position="549"/>
    </location>
</feature>
<dbReference type="Gene3D" id="1.10.10.10">
    <property type="entry name" value="Winged helix-like DNA-binding domain superfamily/Winged helix DNA-binding domain"/>
    <property type="match status" value="1"/>
</dbReference>
<evidence type="ECO:0000256" key="1">
    <source>
        <dbReference type="ARBA" id="ARBA00010641"/>
    </source>
</evidence>
<evidence type="ECO:0000256" key="6">
    <source>
        <dbReference type="SAM" id="MobiDB-lite"/>
    </source>
</evidence>
<feature type="region of interest" description="Disordered" evidence="6">
    <location>
        <begin position="350"/>
        <end position="402"/>
    </location>
</feature>
<keyword evidence="4" id="KW-0238">DNA-binding</keyword>
<dbReference type="EMBL" id="CP157483">
    <property type="protein sequence ID" value="XBO42873.1"/>
    <property type="molecule type" value="Genomic_DNA"/>
</dbReference>
<dbReference type="InterPro" id="IPR039425">
    <property type="entry name" value="RNA_pol_sigma-70-like"/>
</dbReference>
<comment type="similarity">
    <text evidence="1">Belongs to the sigma-70 factor family. ECF subfamily.</text>
</comment>
<protein>
    <recommendedName>
        <fullName evidence="8">Sigma-70 family RNA polymerase sigma factor</fullName>
    </recommendedName>
</protein>
<keyword evidence="2" id="KW-0805">Transcription regulation</keyword>
<evidence type="ECO:0000256" key="5">
    <source>
        <dbReference type="ARBA" id="ARBA00023163"/>
    </source>
</evidence>
<keyword evidence="5" id="KW-0804">Transcription</keyword>
<feature type="region of interest" description="Disordered" evidence="6">
    <location>
        <begin position="98"/>
        <end position="126"/>
    </location>
</feature>
<organism evidence="7">
    <name type="scientific">Pedococcus sp. KACC 23699</name>
    <dbReference type="NCBI Taxonomy" id="3149228"/>
    <lineage>
        <taxon>Bacteria</taxon>
        <taxon>Bacillati</taxon>
        <taxon>Actinomycetota</taxon>
        <taxon>Actinomycetes</taxon>
        <taxon>Micrococcales</taxon>
        <taxon>Intrasporangiaceae</taxon>
        <taxon>Pedococcus</taxon>
    </lineage>
</organism>
<dbReference type="InterPro" id="IPR013324">
    <property type="entry name" value="RNA_pol_sigma_r3/r4-like"/>
</dbReference>
<feature type="compositionally biased region" description="Low complexity" evidence="6">
    <location>
        <begin position="101"/>
        <end position="126"/>
    </location>
</feature>
<dbReference type="GO" id="GO:0003677">
    <property type="term" value="F:DNA binding"/>
    <property type="evidence" value="ECO:0007669"/>
    <property type="project" value="UniProtKB-KW"/>
</dbReference>
<dbReference type="InterPro" id="IPR036388">
    <property type="entry name" value="WH-like_DNA-bd_sf"/>
</dbReference>
<feature type="region of interest" description="Disordered" evidence="6">
    <location>
        <begin position="454"/>
        <end position="549"/>
    </location>
</feature>
<proteinExistence type="inferred from homology"/>
<dbReference type="Gene3D" id="1.10.1740.10">
    <property type="match status" value="1"/>
</dbReference>
<dbReference type="PANTHER" id="PTHR43133">
    <property type="entry name" value="RNA POLYMERASE ECF-TYPE SIGMA FACTO"/>
    <property type="match status" value="1"/>
</dbReference>
<evidence type="ECO:0000256" key="2">
    <source>
        <dbReference type="ARBA" id="ARBA00023015"/>
    </source>
</evidence>
<name>A0AAU7JRK1_9MICO</name>
<dbReference type="SUPFAM" id="SSF88946">
    <property type="entry name" value="Sigma2 domain of RNA polymerase sigma factors"/>
    <property type="match status" value="1"/>
</dbReference>
<evidence type="ECO:0000256" key="3">
    <source>
        <dbReference type="ARBA" id="ARBA00023082"/>
    </source>
</evidence>
<evidence type="ECO:0000313" key="7">
    <source>
        <dbReference type="EMBL" id="XBO42873.1"/>
    </source>
</evidence>
<accession>A0AAU7JRK1</accession>
<evidence type="ECO:0008006" key="8">
    <source>
        <dbReference type="Google" id="ProtNLM"/>
    </source>
</evidence>
<gene>
    <name evidence="7" type="ORF">ABEG17_15050</name>
</gene>